<reference evidence="8" key="1">
    <citation type="journal article" date="2015" name="Sci. Rep.">
        <title>Tissue- and time-dependent transcription in Ixodes ricinus salivary glands and midguts when blood feeding on the vertebrate host.</title>
        <authorList>
            <person name="Kotsyfakis M."/>
            <person name="Schwarz A."/>
            <person name="Erhart J."/>
            <person name="Ribeiro J.M."/>
        </authorList>
    </citation>
    <scope>NUCLEOTIDE SEQUENCE</scope>
    <source>
        <tissue evidence="8">Salivary gland and midgut</tissue>
    </source>
</reference>
<feature type="signal peptide" evidence="6">
    <location>
        <begin position="1"/>
        <end position="20"/>
    </location>
</feature>
<feature type="domain" description="Peptidase M12B" evidence="7">
    <location>
        <begin position="163"/>
        <end position="383"/>
    </location>
</feature>
<dbReference type="PANTHER" id="PTHR11905:SF159">
    <property type="entry name" value="ADAM METALLOPROTEASE"/>
    <property type="match status" value="1"/>
</dbReference>
<comment type="caution">
    <text evidence="5">Lacks conserved residue(s) required for the propagation of feature annotation.</text>
</comment>
<evidence type="ECO:0000256" key="5">
    <source>
        <dbReference type="PROSITE-ProRule" id="PRU00276"/>
    </source>
</evidence>
<evidence type="ECO:0000313" key="8">
    <source>
        <dbReference type="EMBL" id="JAB69633.1"/>
    </source>
</evidence>
<feature type="binding site" evidence="5">
    <location>
        <position position="327"/>
    </location>
    <ligand>
        <name>Zn(2+)</name>
        <dbReference type="ChEBI" id="CHEBI:29105"/>
        <note>catalytic</note>
    </ligand>
</feature>
<dbReference type="Pfam" id="PF13574">
    <property type="entry name" value="Reprolysin_2"/>
    <property type="match status" value="1"/>
</dbReference>
<evidence type="ECO:0000256" key="6">
    <source>
        <dbReference type="SAM" id="SignalP"/>
    </source>
</evidence>
<keyword evidence="6" id="KW-0732">Signal</keyword>
<dbReference type="GO" id="GO:0004222">
    <property type="term" value="F:metalloendopeptidase activity"/>
    <property type="evidence" value="ECO:0007669"/>
    <property type="project" value="InterPro"/>
</dbReference>
<keyword evidence="5" id="KW-0479">Metal-binding</keyword>
<dbReference type="AlphaFoldDB" id="V5H9I2"/>
<organism evidence="8">
    <name type="scientific">Ixodes ricinus</name>
    <name type="common">Common tick</name>
    <name type="synonym">Acarus ricinus</name>
    <dbReference type="NCBI Taxonomy" id="34613"/>
    <lineage>
        <taxon>Eukaryota</taxon>
        <taxon>Metazoa</taxon>
        <taxon>Ecdysozoa</taxon>
        <taxon>Arthropoda</taxon>
        <taxon>Chelicerata</taxon>
        <taxon>Arachnida</taxon>
        <taxon>Acari</taxon>
        <taxon>Parasitiformes</taxon>
        <taxon>Ixodida</taxon>
        <taxon>Ixodoidea</taxon>
        <taxon>Ixodidae</taxon>
        <taxon>Ixodinae</taxon>
        <taxon>Ixodes</taxon>
    </lineage>
</organism>
<dbReference type="Gene3D" id="3.40.390.10">
    <property type="entry name" value="Collagenase (Catalytic Domain)"/>
    <property type="match status" value="1"/>
</dbReference>
<evidence type="ECO:0000256" key="4">
    <source>
        <dbReference type="ARBA" id="ARBA00023049"/>
    </source>
</evidence>
<name>V5H9I2_IXORI</name>
<proteinExistence type="evidence at transcript level"/>
<feature type="non-terminal residue" evidence="8">
    <location>
        <position position="493"/>
    </location>
</feature>
<sequence length="493" mass="55590">MRLIFKCAFFSGLLLRAVDSAPFPEYVVYPRLLEARGLNGETLLYIQEDIILRLEKSSVLADNLIFRETINGKTVDILMDGKKLEANMYHDRNRMASVVVEDKNGTVEVKGILNDELRIAPLSFQARSEDGPIPHKIFEVTSRSDKKDNNNAELGVKTTGTVFLVELKILVDTEYRKAFKTKDDLTVYLGMSMVLVNFRYEDTSEPTVQFLLTTVEEALNDILHQFYGPDADCTLCPSKMYLNPEETLEMMASMYGRDEEDVVVLVTSMDMADKEFRVISNIVMGLAKMNGLCSAGERVAIVEDQPHTYSFIRLIAHELAHTLGATHDGDETKLGPDRNPVNNCSRNDGYLMAPYTLGSNRGHLSNCSIRQIREFVNNLGEDCKKVNSKNKPYDANTTELPGINMTSIDYCKLKHPNFCNITAKEDEMNQCKFDCCPGGRVKCYYGKKKRKSSCSEERDINMETVCPFKCCSPKAFKCFTEIALDGMSCGDRM</sequence>
<feature type="binding site" evidence="5">
    <location>
        <position position="321"/>
    </location>
    <ligand>
        <name>Zn(2+)</name>
        <dbReference type="ChEBI" id="CHEBI:29105"/>
        <note>catalytic</note>
    </ligand>
</feature>
<dbReference type="InterPro" id="IPR024079">
    <property type="entry name" value="MetalloPept_cat_dom_sf"/>
</dbReference>
<keyword evidence="2" id="KW-0378">Hydrolase</keyword>
<evidence type="ECO:0000256" key="1">
    <source>
        <dbReference type="ARBA" id="ARBA00022670"/>
    </source>
</evidence>
<evidence type="ECO:0000256" key="2">
    <source>
        <dbReference type="ARBA" id="ARBA00022801"/>
    </source>
</evidence>
<keyword evidence="4 8" id="KW-0482">Metalloprotease</keyword>
<accession>V5H9I2</accession>
<dbReference type="PANTHER" id="PTHR11905">
    <property type="entry name" value="ADAM A DISINTEGRIN AND METALLOPROTEASE DOMAIN"/>
    <property type="match status" value="1"/>
</dbReference>
<dbReference type="GO" id="GO:0006509">
    <property type="term" value="P:membrane protein ectodomain proteolysis"/>
    <property type="evidence" value="ECO:0007669"/>
    <property type="project" value="TreeGrafter"/>
</dbReference>
<feature type="chain" id="PRO_5004737808" evidence="6">
    <location>
        <begin position="21"/>
        <end position="493"/>
    </location>
</feature>
<keyword evidence="1 8" id="KW-0645">Protease</keyword>
<dbReference type="SUPFAM" id="SSF55486">
    <property type="entry name" value="Metalloproteases ('zincins'), catalytic domain"/>
    <property type="match status" value="1"/>
</dbReference>
<dbReference type="GO" id="GO:0046872">
    <property type="term" value="F:metal ion binding"/>
    <property type="evidence" value="ECO:0007669"/>
    <property type="project" value="UniProtKB-KW"/>
</dbReference>
<feature type="binding site" evidence="5">
    <location>
        <position position="317"/>
    </location>
    <ligand>
        <name>Zn(2+)</name>
        <dbReference type="ChEBI" id="CHEBI:29105"/>
        <note>catalytic</note>
    </ligand>
</feature>
<evidence type="ECO:0000259" key="7">
    <source>
        <dbReference type="PROSITE" id="PS50215"/>
    </source>
</evidence>
<protein>
    <submittedName>
        <fullName evidence="8">Putative tick metalloprotease</fullName>
    </submittedName>
</protein>
<dbReference type="PROSITE" id="PS50215">
    <property type="entry name" value="ADAM_MEPRO"/>
    <property type="match status" value="1"/>
</dbReference>
<dbReference type="EMBL" id="GANP01014835">
    <property type="protein sequence ID" value="JAB69633.1"/>
    <property type="molecule type" value="mRNA"/>
</dbReference>
<keyword evidence="3 5" id="KW-0862">Zinc</keyword>
<feature type="active site" evidence="5">
    <location>
        <position position="318"/>
    </location>
</feature>
<evidence type="ECO:0000256" key="3">
    <source>
        <dbReference type="ARBA" id="ARBA00022833"/>
    </source>
</evidence>
<dbReference type="InterPro" id="IPR001590">
    <property type="entry name" value="Peptidase_M12B"/>
</dbReference>